<keyword evidence="2" id="KW-1185">Reference proteome</keyword>
<accession>A0A7G8PUC8</accession>
<dbReference type="KEGG" id="alti:ALE3EI_1382"/>
<dbReference type="AlphaFoldDB" id="A0A7G8PUC8"/>
<dbReference type="Proteomes" id="UP000515514">
    <property type="component" value="Chromosome"/>
</dbReference>
<proteinExistence type="predicted"/>
<organism evidence="1 2">
    <name type="scientific">Constantimarinum furrinae</name>
    <dbReference type="NCBI Taxonomy" id="2562285"/>
    <lineage>
        <taxon>Bacteria</taxon>
        <taxon>Pseudomonadati</taxon>
        <taxon>Bacteroidota</taxon>
        <taxon>Flavobacteriia</taxon>
        <taxon>Flavobacteriales</taxon>
        <taxon>Flavobacteriaceae</taxon>
        <taxon>Altibacter/Constantimarinum group</taxon>
        <taxon>Constantimarinum</taxon>
    </lineage>
</organism>
<sequence>MLVVLRYLLPKNYNGIAIWPFIILRNKELKKDRVLINHERIHLRQQLELLVLPFFVWYGLEYLVRLIQHKDMRKAYKNISFEREAYSCEKDLHYLKKRSFWKSLQFI</sequence>
<reference evidence="1 2" key="1">
    <citation type="submission" date="2020-04" db="EMBL/GenBank/DDBJ databases">
        <title>Genome sequence of Altibacter aquimarinus strain ALE3EI.</title>
        <authorList>
            <person name="Oh H.-M."/>
            <person name="Jang D."/>
        </authorList>
    </citation>
    <scope>NUCLEOTIDE SEQUENCE [LARGE SCALE GENOMIC DNA]</scope>
    <source>
        <strain evidence="1 2">ALE3EI</strain>
    </source>
</reference>
<dbReference type="EMBL" id="CP052909">
    <property type="protein sequence ID" value="QNJ97944.1"/>
    <property type="molecule type" value="Genomic_DNA"/>
</dbReference>
<evidence type="ECO:0000313" key="1">
    <source>
        <dbReference type="EMBL" id="QNJ97944.1"/>
    </source>
</evidence>
<protein>
    <submittedName>
        <fullName evidence="1">Membrane protein</fullName>
    </submittedName>
</protein>
<name>A0A7G8PUC8_9FLAO</name>
<evidence type="ECO:0000313" key="2">
    <source>
        <dbReference type="Proteomes" id="UP000515514"/>
    </source>
</evidence>
<gene>
    <name evidence="1" type="ORF">ALE3EI_1382</name>
</gene>